<comment type="caution">
    <text evidence="9">The sequence shown here is derived from an EMBL/GenBank/DDBJ whole genome shotgun (WGS) entry which is preliminary data.</text>
</comment>
<keyword evidence="4" id="KW-0233">DNA recombination</keyword>
<feature type="region of interest" description="Disordered" evidence="6">
    <location>
        <begin position="1"/>
        <end position="26"/>
    </location>
</feature>
<dbReference type="PANTHER" id="PTHR45997:SF1">
    <property type="entry name" value="DNA LIGASE 4"/>
    <property type="match status" value="1"/>
</dbReference>
<dbReference type="GO" id="GO:0006297">
    <property type="term" value="P:nucleotide-excision repair, DNA gap filling"/>
    <property type="evidence" value="ECO:0007669"/>
    <property type="project" value="TreeGrafter"/>
</dbReference>
<keyword evidence="10" id="KW-1185">Reference proteome</keyword>
<dbReference type="InterPro" id="IPR044125">
    <property type="entry name" value="Adenylation_DNA_ligase_IV"/>
</dbReference>
<protein>
    <recommendedName>
        <fullName evidence="11">DNA ligase IV</fullName>
    </recommendedName>
</protein>
<feature type="compositionally biased region" description="Polar residues" evidence="6">
    <location>
        <begin position="715"/>
        <end position="733"/>
    </location>
</feature>
<evidence type="ECO:0008006" key="11">
    <source>
        <dbReference type="Google" id="ProtNLM"/>
    </source>
</evidence>
<name>A0AA88WCG2_9ASTE</name>
<evidence type="ECO:0000256" key="4">
    <source>
        <dbReference type="ARBA" id="ARBA00023172"/>
    </source>
</evidence>
<evidence type="ECO:0000256" key="1">
    <source>
        <dbReference type="ARBA" id="ARBA00022723"/>
    </source>
</evidence>
<dbReference type="PROSITE" id="PS50160">
    <property type="entry name" value="DNA_LIGASE_A3"/>
    <property type="match status" value="1"/>
</dbReference>
<keyword evidence="5" id="KW-0234">DNA repair</keyword>
<dbReference type="EMBL" id="JAVXUP010000649">
    <property type="protein sequence ID" value="KAK3023554.1"/>
    <property type="molecule type" value="Genomic_DNA"/>
</dbReference>
<dbReference type="InterPro" id="IPR001357">
    <property type="entry name" value="BRCT_dom"/>
</dbReference>
<keyword evidence="1" id="KW-0479">Metal-binding</keyword>
<dbReference type="InterPro" id="IPR012310">
    <property type="entry name" value="DNA_ligase_ATP-dep_cent"/>
</dbReference>
<dbReference type="Gene3D" id="2.40.50.140">
    <property type="entry name" value="Nucleic acid-binding proteins"/>
    <property type="match status" value="2"/>
</dbReference>
<dbReference type="SUPFAM" id="SSF52113">
    <property type="entry name" value="BRCT domain"/>
    <property type="match status" value="1"/>
</dbReference>
<feature type="compositionally biased region" description="Basic and acidic residues" evidence="6">
    <location>
        <begin position="11"/>
        <end position="20"/>
    </location>
</feature>
<evidence type="ECO:0000259" key="8">
    <source>
        <dbReference type="PROSITE" id="PS50172"/>
    </source>
</evidence>
<dbReference type="Proteomes" id="UP001188597">
    <property type="component" value="Unassembled WGS sequence"/>
</dbReference>
<dbReference type="Pfam" id="PF01068">
    <property type="entry name" value="DNA_ligase_A_M"/>
    <property type="match status" value="1"/>
</dbReference>
<dbReference type="GO" id="GO:0003910">
    <property type="term" value="F:DNA ligase (ATP) activity"/>
    <property type="evidence" value="ECO:0007669"/>
    <property type="project" value="InterPro"/>
</dbReference>
<dbReference type="GO" id="GO:0003677">
    <property type="term" value="F:DNA binding"/>
    <property type="evidence" value="ECO:0007669"/>
    <property type="project" value="InterPro"/>
</dbReference>
<dbReference type="GO" id="GO:0006310">
    <property type="term" value="P:DNA recombination"/>
    <property type="evidence" value="ECO:0007669"/>
    <property type="project" value="UniProtKB-KW"/>
</dbReference>
<dbReference type="AlphaFoldDB" id="A0AA88WCG2"/>
<dbReference type="InterPro" id="IPR036420">
    <property type="entry name" value="BRCT_dom_sf"/>
</dbReference>
<evidence type="ECO:0000259" key="7">
    <source>
        <dbReference type="PROSITE" id="PS50160"/>
    </source>
</evidence>
<dbReference type="SUPFAM" id="SSF56091">
    <property type="entry name" value="DNA ligase/mRNA capping enzyme, catalytic domain"/>
    <property type="match status" value="1"/>
</dbReference>
<feature type="compositionally biased region" description="Basic and acidic residues" evidence="6">
    <location>
        <begin position="700"/>
        <end position="714"/>
    </location>
</feature>
<organism evidence="9 10">
    <name type="scientific">Escallonia herrerae</name>
    <dbReference type="NCBI Taxonomy" id="1293975"/>
    <lineage>
        <taxon>Eukaryota</taxon>
        <taxon>Viridiplantae</taxon>
        <taxon>Streptophyta</taxon>
        <taxon>Embryophyta</taxon>
        <taxon>Tracheophyta</taxon>
        <taxon>Spermatophyta</taxon>
        <taxon>Magnoliopsida</taxon>
        <taxon>eudicotyledons</taxon>
        <taxon>Gunneridae</taxon>
        <taxon>Pentapetalae</taxon>
        <taxon>asterids</taxon>
        <taxon>campanulids</taxon>
        <taxon>Escalloniales</taxon>
        <taxon>Escalloniaceae</taxon>
        <taxon>Escallonia</taxon>
    </lineage>
</organism>
<feature type="compositionally biased region" description="Basic and acidic residues" evidence="6">
    <location>
        <begin position="853"/>
        <end position="868"/>
    </location>
</feature>
<dbReference type="CDD" id="cd07903">
    <property type="entry name" value="Adenylation_DNA_ligase_IV"/>
    <property type="match status" value="1"/>
</dbReference>
<dbReference type="Gene3D" id="3.30.470.30">
    <property type="entry name" value="DNA ligase/mRNA capping enzyme"/>
    <property type="match status" value="1"/>
</dbReference>
<feature type="domain" description="ATP-dependent DNA ligase family profile" evidence="7">
    <location>
        <begin position="96"/>
        <end position="245"/>
    </location>
</feature>
<feature type="compositionally biased region" description="Polar residues" evidence="6">
    <location>
        <begin position="1"/>
        <end position="10"/>
    </location>
</feature>
<dbReference type="InterPro" id="IPR012340">
    <property type="entry name" value="NA-bd_OB-fold"/>
</dbReference>
<feature type="region of interest" description="Disordered" evidence="6">
    <location>
        <begin position="689"/>
        <end position="885"/>
    </location>
</feature>
<gene>
    <name evidence="9" type="ORF">RJ639_044639</name>
</gene>
<dbReference type="GO" id="GO:0046872">
    <property type="term" value="F:metal ion binding"/>
    <property type="evidence" value="ECO:0007669"/>
    <property type="project" value="UniProtKB-KW"/>
</dbReference>
<keyword evidence="2" id="KW-0227">DNA damage</keyword>
<keyword evidence="3" id="KW-0460">Magnesium</keyword>
<evidence type="ECO:0000256" key="2">
    <source>
        <dbReference type="ARBA" id="ARBA00022763"/>
    </source>
</evidence>
<dbReference type="PROSITE" id="PS50172">
    <property type="entry name" value="BRCT"/>
    <property type="match status" value="1"/>
</dbReference>
<dbReference type="InterPro" id="IPR016059">
    <property type="entry name" value="DNA_ligase_ATP-dep_CS"/>
</dbReference>
<dbReference type="PANTHER" id="PTHR45997">
    <property type="entry name" value="DNA LIGASE 4"/>
    <property type="match status" value="1"/>
</dbReference>
<evidence type="ECO:0000313" key="9">
    <source>
        <dbReference type="EMBL" id="KAK3023554.1"/>
    </source>
</evidence>
<accession>A0AA88WCG2</accession>
<evidence type="ECO:0000256" key="6">
    <source>
        <dbReference type="SAM" id="MobiDB-lite"/>
    </source>
</evidence>
<dbReference type="GO" id="GO:0032807">
    <property type="term" value="C:DNA ligase IV complex"/>
    <property type="evidence" value="ECO:0007669"/>
    <property type="project" value="TreeGrafter"/>
</dbReference>
<dbReference type="SUPFAM" id="SSF50249">
    <property type="entry name" value="Nucleic acid-binding proteins"/>
    <property type="match status" value="1"/>
</dbReference>
<reference evidence="9" key="1">
    <citation type="submission" date="2022-12" db="EMBL/GenBank/DDBJ databases">
        <title>Draft genome assemblies for two species of Escallonia (Escalloniales).</title>
        <authorList>
            <person name="Chanderbali A."/>
            <person name="Dervinis C."/>
            <person name="Anghel I."/>
            <person name="Soltis D."/>
            <person name="Soltis P."/>
            <person name="Zapata F."/>
        </authorList>
    </citation>
    <scope>NUCLEOTIDE SEQUENCE</scope>
    <source>
        <strain evidence="9">UCBG64.0493</strain>
        <tissue evidence="9">Leaf</tissue>
    </source>
</reference>
<evidence type="ECO:0000256" key="3">
    <source>
        <dbReference type="ARBA" id="ARBA00022842"/>
    </source>
</evidence>
<evidence type="ECO:0000256" key="5">
    <source>
        <dbReference type="ARBA" id="ARBA00023204"/>
    </source>
</evidence>
<feature type="domain" description="BRCT" evidence="8">
    <location>
        <begin position="581"/>
        <end position="651"/>
    </location>
</feature>
<proteinExistence type="predicted"/>
<dbReference type="Gene3D" id="3.40.50.10190">
    <property type="entry name" value="BRCT domain"/>
    <property type="match status" value="2"/>
</dbReference>
<evidence type="ECO:0000313" key="10">
    <source>
        <dbReference type="Proteomes" id="UP001188597"/>
    </source>
</evidence>
<feature type="compositionally biased region" description="Basic and acidic residues" evidence="6">
    <location>
        <begin position="800"/>
        <end position="815"/>
    </location>
</feature>
<dbReference type="GO" id="GO:0005524">
    <property type="term" value="F:ATP binding"/>
    <property type="evidence" value="ECO:0007669"/>
    <property type="project" value="InterPro"/>
</dbReference>
<dbReference type="InterPro" id="IPR029710">
    <property type="entry name" value="LIG4"/>
</dbReference>
<sequence length="894" mass="101125">MRGSGLQTIYTERKERREEDNPPEAPWLLRSSNVPCRNSAKLPRLFGIEDLTNEVAVGIVVCRCILDGEMLVWDRTMNRFADFGSNQEIAKAAKEGLDSDRQLCYVAFDILYDGDTSVIHQSLKERHELLRKVVKPIRGRLEILVPNGGLNTHRSSGIPCCSLIAYSVDDIERFFKETIENRDEGIVLKNLDSTWEPSDRSGKWLKLKPEYVRAGSDLDVLIIGGYYGSGRRGGEVGQFLVGLAERAAPNTYPRRFISFCRVGTGLSDEELDAIVTKLKPYFRSIILSITSDIRMIRSEVFAAPYSLRFPRIDRVRYDKPWHDCLDVECRWITRIICFSSLLSILIPFKLLLRTSVVSLYLNKFTVYARSVIFLPFAAFVELVCSSNGTTQWGAVNQKLQDDKPKRLKSVKKGDKKNASLVPFHFVQTDISHVKGESLIFSGMMVWIKFQAAKLHGDIIHYSWLFDSCSQNKLLPLHPKYFLFLSETSKKKLQEEMDEFSDSYYLDLDITELKQLLSNIHRSEDPKIVNYYRKKYCPKDKWCRFQGCCIYFHLAVQILNSDWKALFELALRRMKLEVSFGGGKISDNLSQATHLVVLSLPGVNADFDVISRSYSAAEVHLLHNKRMYVVRFEWLEDCIEKDQRLDEAIYNLKPSALEDSTIHGLKHDVDDGNDTSLVNVEKKNAMTSVCKDGKHGKRKSTSVDHGIKAKGEKQRAGTSTRTNKGNTRVIQPRTTRPRRGSKSAKISASEFDENASTDETILKKESESVEGNHGSLGSVDHESPDIPEESVGDYASSHRGRAVEREVSEQSKRENWLDSAHGTGNGAQESEKLEVTVDPVQAMLLDMIPSLGSKKAEGSDPVPESEKPSLDPNPVPAKKKKVSYKDVADELLRDL</sequence>
<dbReference type="PROSITE" id="PS00333">
    <property type="entry name" value="DNA_LIGASE_A2"/>
    <property type="match status" value="1"/>
</dbReference>
<dbReference type="GO" id="GO:0006303">
    <property type="term" value="P:double-strand break repair via nonhomologous end joining"/>
    <property type="evidence" value="ECO:0007669"/>
    <property type="project" value="TreeGrafter"/>
</dbReference>